<dbReference type="AlphaFoldDB" id="A0AAV7SNP4"/>
<feature type="non-terminal residue" evidence="1">
    <location>
        <position position="1"/>
    </location>
</feature>
<keyword evidence="2" id="KW-1185">Reference proteome</keyword>
<dbReference type="Proteomes" id="UP001066276">
    <property type="component" value="Chromosome 4_2"/>
</dbReference>
<evidence type="ECO:0000313" key="2">
    <source>
        <dbReference type="Proteomes" id="UP001066276"/>
    </source>
</evidence>
<dbReference type="EMBL" id="JANPWB010000008">
    <property type="protein sequence ID" value="KAJ1165721.1"/>
    <property type="molecule type" value="Genomic_DNA"/>
</dbReference>
<feature type="non-terminal residue" evidence="1">
    <location>
        <position position="100"/>
    </location>
</feature>
<organism evidence="1 2">
    <name type="scientific">Pleurodeles waltl</name>
    <name type="common">Iberian ribbed newt</name>
    <dbReference type="NCBI Taxonomy" id="8319"/>
    <lineage>
        <taxon>Eukaryota</taxon>
        <taxon>Metazoa</taxon>
        <taxon>Chordata</taxon>
        <taxon>Craniata</taxon>
        <taxon>Vertebrata</taxon>
        <taxon>Euteleostomi</taxon>
        <taxon>Amphibia</taxon>
        <taxon>Batrachia</taxon>
        <taxon>Caudata</taxon>
        <taxon>Salamandroidea</taxon>
        <taxon>Salamandridae</taxon>
        <taxon>Pleurodelinae</taxon>
        <taxon>Pleurodeles</taxon>
    </lineage>
</organism>
<evidence type="ECO:0000313" key="1">
    <source>
        <dbReference type="EMBL" id="KAJ1165721.1"/>
    </source>
</evidence>
<sequence>FPHFIEHASPVGGRLHLFLRKWELITADSCVLNIVEKGFALPFQEFPPPFPPSLVLFGGPSSVVATGGSDHVIKGCDRVGSRAGKGSGLLFKIFPDPQEG</sequence>
<name>A0AAV7SNP4_PLEWA</name>
<accession>A0AAV7SNP4</accession>
<proteinExistence type="predicted"/>
<reference evidence="1" key="1">
    <citation type="journal article" date="2022" name="bioRxiv">
        <title>Sequencing and chromosome-scale assembly of the giantPleurodeles waltlgenome.</title>
        <authorList>
            <person name="Brown T."/>
            <person name="Elewa A."/>
            <person name="Iarovenko S."/>
            <person name="Subramanian E."/>
            <person name="Araus A.J."/>
            <person name="Petzold A."/>
            <person name="Susuki M."/>
            <person name="Suzuki K.-i.T."/>
            <person name="Hayashi T."/>
            <person name="Toyoda A."/>
            <person name="Oliveira C."/>
            <person name="Osipova E."/>
            <person name="Leigh N.D."/>
            <person name="Simon A."/>
            <person name="Yun M.H."/>
        </authorList>
    </citation>
    <scope>NUCLEOTIDE SEQUENCE</scope>
    <source>
        <strain evidence="1">20211129_DDA</strain>
        <tissue evidence="1">Liver</tissue>
    </source>
</reference>
<comment type="caution">
    <text evidence="1">The sequence shown here is derived from an EMBL/GenBank/DDBJ whole genome shotgun (WGS) entry which is preliminary data.</text>
</comment>
<gene>
    <name evidence="1" type="ORF">NDU88_006138</name>
</gene>
<protein>
    <submittedName>
        <fullName evidence="1">Uncharacterized protein</fullName>
    </submittedName>
</protein>